<dbReference type="SUPFAM" id="SSF54001">
    <property type="entry name" value="Cysteine proteinases"/>
    <property type="match status" value="1"/>
</dbReference>
<dbReference type="InterPro" id="IPR022683">
    <property type="entry name" value="Calpain_III"/>
</dbReference>
<evidence type="ECO:0000313" key="8">
    <source>
        <dbReference type="Proteomes" id="UP000664859"/>
    </source>
</evidence>
<dbReference type="SMART" id="SM00230">
    <property type="entry name" value="CysPc"/>
    <property type="match status" value="1"/>
</dbReference>
<evidence type="ECO:0000313" key="7">
    <source>
        <dbReference type="EMBL" id="KAG5189782.1"/>
    </source>
</evidence>
<feature type="domain" description="Calpain catalytic" evidence="6">
    <location>
        <begin position="1"/>
        <end position="170"/>
    </location>
</feature>
<evidence type="ECO:0000256" key="2">
    <source>
        <dbReference type="ARBA" id="ARBA00022801"/>
    </source>
</evidence>
<comment type="caution">
    <text evidence="7">The sequence shown here is derived from an EMBL/GenBank/DDBJ whole genome shotgun (WGS) entry which is preliminary data.</text>
</comment>
<keyword evidence="8" id="KW-1185">Reference proteome</keyword>
<dbReference type="PANTHER" id="PTHR46143:SF1">
    <property type="entry name" value="CALPAIN-7"/>
    <property type="match status" value="1"/>
</dbReference>
<organism evidence="7 8">
    <name type="scientific">Tribonema minus</name>
    <dbReference type="NCBI Taxonomy" id="303371"/>
    <lineage>
        <taxon>Eukaryota</taxon>
        <taxon>Sar</taxon>
        <taxon>Stramenopiles</taxon>
        <taxon>Ochrophyta</taxon>
        <taxon>PX clade</taxon>
        <taxon>Xanthophyceae</taxon>
        <taxon>Tribonematales</taxon>
        <taxon>Tribonemataceae</taxon>
        <taxon>Tribonema</taxon>
    </lineage>
</organism>
<dbReference type="GO" id="GO:0004198">
    <property type="term" value="F:calcium-dependent cysteine-type endopeptidase activity"/>
    <property type="evidence" value="ECO:0007669"/>
    <property type="project" value="InterPro"/>
</dbReference>
<name>A0A835Z8N9_9STRA</name>
<proteinExistence type="predicted"/>
<protein>
    <recommendedName>
        <fullName evidence="6">Calpain catalytic domain-containing protein</fullName>
    </recommendedName>
</protein>
<dbReference type="EMBL" id="JAFCMP010000046">
    <property type="protein sequence ID" value="KAG5189782.1"/>
    <property type="molecule type" value="Genomic_DNA"/>
</dbReference>
<keyword evidence="1" id="KW-0645">Protease</keyword>
<dbReference type="Gene3D" id="3.90.70.10">
    <property type="entry name" value="Cysteine proteinases"/>
    <property type="match status" value="1"/>
</dbReference>
<dbReference type="SMART" id="SM00720">
    <property type="entry name" value="calpain_III"/>
    <property type="match status" value="1"/>
</dbReference>
<dbReference type="PANTHER" id="PTHR46143">
    <property type="entry name" value="CALPAIN-7"/>
    <property type="match status" value="1"/>
</dbReference>
<dbReference type="InterPro" id="IPR036213">
    <property type="entry name" value="Calpain_III_sf"/>
</dbReference>
<accession>A0A835Z8N9</accession>
<evidence type="ECO:0000256" key="4">
    <source>
        <dbReference type="PROSITE-ProRule" id="PRU00239"/>
    </source>
</evidence>
<keyword evidence="3" id="KW-0788">Thiol protease</keyword>
<dbReference type="Gene3D" id="2.60.120.380">
    <property type="match status" value="3"/>
</dbReference>
<dbReference type="PROSITE" id="PS50203">
    <property type="entry name" value="CALPAIN_CAT"/>
    <property type="match status" value="1"/>
</dbReference>
<dbReference type="InterPro" id="IPR001300">
    <property type="entry name" value="Peptidase_C2_calpain_cat"/>
</dbReference>
<evidence type="ECO:0000259" key="6">
    <source>
        <dbReference type="PROSITE" id="PS50203"/>
    </source>
</evidence>
<keyword evidence="2" id="KW-0378">Hydrolase</keyword>
<dbReference type="GO" id="GO:0006508">
    <property type="term" value="P:proteolysis"/>
    <property type="evidence" value="ECO:0007669"/>
    <property type="project" value="UniProtKB-KW"/>
</dbReference>
<dbReference type="SUPFAM" id="SSF49758">
    <property type="entry name" value="Calpain large subunit, middle domain (domain III)"/>
    <property type="match status" value="3"/>
</dbReference>
<dbReference type="AlphaFoldDB" id="A0A835Z8N9"/>
<comment type="caution">
    <text evidence="4">Lacks conserved residue(s) required for the propagation of feature annotation.</text>
</comment>
<gene>
    <name evidence="7" type="ORF">JKP88DRAFT_197520</name>
</gene>
<feature type="region of interest" description="Disordered" evidence="5">
    <location>
        <begin position="323"/>
        <end position="342"/>
    </location>
</feature>
<dbReference type="InterPro" id="IPR038765">
    <property type="entry name" value="Papain-like_cys_pep_sf"/>
</dbReference>
<reference evidence="7" key="1">
    <citation type="submission" date="2021-02" db="EMBL/GenBank/DDBJ databases">
        <title>First Annotated Genome of the Yellow-green Alga Tribonema minus.</title>
        <authorList>
            <person name="Mahan K.M."/>
        </authorList>
    </citation>
    <scope>NUCLEOTIDE SEQUENCE</scope>
    <source>
        <strain evidence="7">UTEX B ZZ1240</strain>
    </source>
</reference>
<evidence type="ECO:0000256" key="5">
    <source>
        <dbReference type="SAM" id="MobiDB-lite"/>
    </source>
</evidence>
<dbReference type="Proteomes" id="UP000664859">
    <property type="component" value="Unassembled WGS sequence"/>
</dbReference>
<dbReference type="Pfam" id="PF00648">
    <property type="entry name" value="Peptidase_C2"/>
    <property type="match status" value="1"/>
</dbReference>
<evidence type="ECO:0000256" key="3">
    <source>
        <dbReference type="ARBA" id="ARBA00022807"/>
    </source>
</evidence>
<dbReference type="InterPro" id="IPR051297">
    <property type="entry name" value="PalB/RIM13"/>
</dbReference>
<sequence>MKVNGGYMFPGSNSGIDLFALTGWLPEQIFFEEHRKGRRASITSTKRVWQRLVSAHEYGDCLVTVSTESVGETLTEEEAERLGLVPGHAYAVLDVKEVQGVRLLQVKNPWARKRWRGPYSVDDTARWTAAMKRAVGYDLAAAQLEDNGVFWIDWPSICRFFKNVFINWNPALFKYRSVLHGEWPVTQGPPMDTYNLGLNPQYTLTVPYGNASASASAKPPIVWVLLSRHVMELETDEASGDYLTLHVFDNSDGARVWYPSTPMYKGTYTNNPHTLVRFDLPERSSPSQTQRQYTLVLSQYKKTRDVRYTLNVYCSALFELQPTPEPPPHRQRVQGSWGPGNAGGRLGSARYHTNPQYAITLTTAAVLHVQLEAPKEYAINLTVVRSSGERVDSVPVEKEVLTSEAYRPGFCFAASPTPLPAGTYTVIVSTYEGGQQGGFILTAAASTVLQKPALVPAEGEGMWSRVVTGAWSEACGTAVGCCNYKNYNGNPQFSLSLTAPTTSLLLRLSAPATALRPALNVAVFEAASPDTLPPKARPTVDRSVCTSNEGVYTDGVCGCVARATAVPAGEYIVVVSTFMPQDCPFELAVYTQPAPAHFAQII</sequence>
<dbReference type="OrthoDB" id="167576at2759"/>
<evidence type="ECO:0000256" key="1">
    <source>
        <dbReference type="ARBA" id="ARBA00022670"/>
    </source>
</evidence>